<feature type="compositionally biased region" description="Low complexity" evidence="1">
    <location>
        <begin position="102"/>
        <end position="115"/>
    </location>
</feature>
<organism evidence="3 4">
    <name type="scientific">Limnoraphis robusta CCNP1315</name>
    <dbReference type="NCBI Taxonomy" id="3110306"/>
    <lineage>
        <taxon>Bacteria</taxon>
        <taxon>Bacillati</taxon>
        <taxon>Cyanobacteriota</taxon>
        <taxon>Cyanophyceae</taxon>
        <taxon>Oscillatoriophycideae</taxon>
        <taxon>Oscillatoriales</taxon>
        <taxon>Sirenicapillariaceae</taxon>
        <taxon>Limnoraphis</taxon>
    </lineage>
</organism>
<comment type="caution">
    <text evidence="3">The sequence shown here is derived from an EMBL/GenBank/DDBJ whole genome shotgun (WGS) entry which is preliminary data.</text>
</comment>
<feature type="chain" id="PRO_5045333222" evidence="2">
    <location>
        <begin position="25"/>
        <end position="459"/>
    </location>
</feature>
<protein>
    <submittedName>
        <fullName evidence="3">Uncharacterized protein</fullName>
    </submittedName>
</protein>
<proteinExistence type="predicted"/>
<feature type="compositionally biased region" description="Acidic residues" evidence="1">
    <location>
        <begin position="48"/>
        <end position="62"/>
    </location>
</feature>
<dbReference type="Proteomes" id="UP001301728">
    <property type="component" value="Unassembled WGS sequence"/>
</dbReference>
<sequence>MRKVLLVVALGLLTIGIGSCGSQEEEVTEQTTETTPSPESSPAQPETPSEETEQTGEPEAAQDPEKAPFEEPLVEQQKEETAAKAGLIQSTKPEERLLQLKGSTNGNGTPAAAAGVPNQTISDPFGVLPPLIVQQTPDPEEAAESLALTAREVPSIPDVPIATLPPQWTVAAVPTNSQNGTQVQGTASPNLSPRQVPSLPELPVAQRPPQARSPQATTPRTPRTPQPTPGQTARPTPAQAPPRTPQAPGQTARRTPAQAPPRTAQAPGQTARQAPAQAPPRTAQAPGQTARQAPAQAPPQLPVPPRPPQIPDLTVAQVPSLPELPPITEPLPQWRDPNAPLTPPPTAVAPATPVLPPPPSIEIAKAISVTGVMQVGDQTRVILKAPTEPTSRYVSVGQTIANGQVLVKRVKFNVGSEPIVIFEQNGVEVAVEVGTFEQTDEQQNLIQPSEPSINTMAPS</sequence>
<gene>
    <name evidence="3" type="ORF">VB854_10355</name>
</gene>
<feature type="region of interest" description="Disordered" evidence="1">
    <location>
        <begin position="440"/>
        <end position="459"/>
    </location>
</feature>
<feature type="compositionally biased region" description="Polar residues" evidence="1">
    <location>
        <begin position="441"/>
        <end position="459"/>
    </location>
</feature>
<evidence type="ECO:0000256" key="2">
    <source>
        <dbReference type="SAM" id="SignalP"/>
    </source>
</evidence>
<feature type="compositionally biased region" description="Pro residues" evidence="1">
    <location>
        <begin position="340"/>
        <end position="349"/>
    </location>
</feature>
<dbReference type="RefSeq" id="WP_323222730.1">
    <property type="nucleotide sequence ID" value="NZ_JAYGHT010000027.1"/>
</dbReference>
<feature type="region of interest" description="Disordered" evidence="1">
    <location>
        <begin position="21"/>
        <end position="142"/>
    </location>
</feature>
<evidence type="ECO:0000256" key="1">
    <source>
        <dbReference type="SAM" id="MobiDB-lite"/>
    </source>
</evidence>
<feature type="region of interest" description="Disordered" evidence="1">
    <location>
        <begin position="170"/>
        <end position="349"/>
    </location>
</feature>
<name>A0ABU5TXI8_9CYAN</name>
<evidence type="ECO:0000313" key="3">
    <source>
        <dbReference type="EMBL" id="MEA5519351.1"/>
    </source>
</evidence>
<keyword evidence="2" id="KW-0732">Signal</keyword>
<feature type="signal peptide" evidence="2">
    <location>
        <begin position="1"/>
        <end position="24"/>
    </location>
</feature>
<evidence type="ECO:0000313" key="4">
    <source>
        <dbReference type="Proteomes" id="UP001301728"/>
    </source>
</evidence>
<reference evidence="3 4" key="1">
    <citation type="submission" date="2023-12" db="EMBL/GenBank/DDBJ databases">
        <title>Baltic Sea Cyanobacteria.</title>
        <authorList>
            <person name="Delbaje E."/>
            <person name="Fewer D.P."/>
            <person name="Shishido T.K."/>
        </authorList>
    </citation>
    <scope>NUCLEOTIDE SEQUENCE [LARGE SCALE GENOMIC DNA]</scope>
    <source>
        <strain evidence="3 4">CCNP 1315</strain>
    </source>
</reference>
<feature type="compositionally biased region" description="Pro residues" evidence="1">
    <location>
        <begin position="296"/>
        <end position="310"/>
    </location>
</feature>
<feature type="compositionally biased region" description="Polar residues" evidence="1">
    <location>
        <begin position="174"/>
        <end position="195"/>
    </location>
</feature>
<feature type="compositionally biased region" description="Low complexity" evidence="1">
    <location>
        <begin position="246"/>
        <end position="295"/>
    </location>
</feature>
<feature type="compositionally biased region" description="Low complexity" evidence="1">
    <location>
        <begin position="29"/>
        <end position="47"/>
    </location>
</feature>
<dbReference type="PROSITE" id="PS51257">
    <property type="entry name" value="PROKAR_LIPOPROTEIN"/>
    <property type="match status" value="1"/>
</dbReference>
<keyword evidence="4" id="KW-1185">Reference proteome</keyword>
<accession>A0ABU5TXI8</accession>
<dbReference type="EMBL" id="JAYGHT010000027">
    <property type="protein sequence ID" value="MEA5519351.1"/>
    <property type="molecule type" value="Genomic_DNA"/>
</dbReference>